<evidence type="ECO:0000313" key="4">
    <source>
        <dbReference type="Proteomes" id="UP000254841"/>
    </source>
</evidence>
<dbReference type="Proteomes" id="UP000254841">
    <property type="component" value="Unassembled WGS sequence"/>
</dbReference>
<name>A0A377JLF6_9HELI</name>
<proteinExistence type="predicted"/>
<accession>A0A377JLF6</accession>
<evidence type="ECO:0000256" key="1">
    <source>
        <dbReference type="SAM" id="MobiDB-lite"/>
    </source>
</evidence>
<evidence type="ECO:0000313" key="2">
    <source>
        <dbReference type="EMBL" id="STO96915.1"/>
    </source>
</evidence>
<feature type="region of interest" description="Disordered" evidence="1">
    <location>
        <begin position="1"/>
        <end position="33"/>
    </location>
</feature>
<organism evidence="3 4">
    <name type="scientific">Helicobacter canis</name>
    <dbReference type="NCBI Taxonomy" id="29419"/>
    <lineage>
        <taxon>Bacteria</taxon>
        <taxon>Pseudomonadati</taxon>
        <taxon>Campylobacterota</taxon>
        <taxon>Epsilonproteobacteria</taxon>
        <taxon>Campylobacterales</taxon>
        <taxon>Helicobacteraceae</taxon>
        <taxon>Helicobacter</taxon>
    </lineage>
</organism>
<gene>
    <name evidence="2" type="ORF">NCTC12410_00733</name>
    <name evidence="3" type="ORF">NCTC12410_02090</name>
</gene>
<dbReference type="EMBL" id="UGHV01000001">
    <property type="protein sequence ID" value="STO96915.1"/>
    <property type="molecule type" value="Genomic_DNA"/>
</dbReference>
<dbReference type="RefSeq" id="WP_181814170.1">
    <property type="nucleotide sequence ID" value="NZ_UGHV01000001.1"/>
</dbReference>
<feature type="compositionally biased region" description="Low complexity" evidence="1">
    <location>
        <begin position="1"/>
        <end position="10"/>
    </location>
</feature>
<dbReference type="AlphaFoldDB" id="A0A377JLF6"/>
<reference evidence="3 4" key="1">
    <citation type="submission" date="2018-06" db="EMBL/GenBank/DDBJ databases">
        <authorList>
            <consortium name="Pathogen Informatics"/>
            <person name="Doyle S."/>
        </authorList>
    </citation>
    <scope>NUCLEOTIDE SEQUENCE [LARGE SCALE GENOMIC DNA]</scope>
    <source>
        <strain evidence="3 4">NCTC12410</strain>
    </source>
</reference>
<sequence>MQTLHNNAHIHGGGGGNNLSLNTPSQSALSPSLRDFRKEVVAIHKNTHT</sequence>
<evidence type="ECO:0000313" key="3">
    <source>
        <dbReference type="EMBL" id="STP06551.1"/>
    </source>
</evidence>
<protein>
    <submittedName>
        <fullName evidence="3">Uncharacterized protein</fullName>
    </submittedName>
</protein>
<dbReference type="EMBL" id="UGHV01000007">
    <property type="protein sequence ID" value="STP06551.1"/>
    <property type="molecule type" value="Genomic_DNA"/>
</dbReference>